<proteinExistence type="predicted"/>
<keyword evidence="3" id="KW-1185">Reference proteome</keyword>
<keyword evidence="1" id="KW-0472">Membrane</keyword>
<dbReference type="AlphaFoldDB" id="A0A1J1HSK3"/>
<accession>A0A1J1HSK3</accession>
<feature type="transmembrane region" description="Helical" evidence="1">
    <location>
        <begin position="29"/>
        <end position="49"/>
    </location>
</feature>
<dbReference type="Proteomes" id="UP000183832">
    <property type="component" value="Unassembled WGS sequence"/>
</dbReference>
<keyword evidence="1" id="KW-0812">Transmembrane</keyword>
<organism evidence="2 3">
    <name type="scientific">Clunio marinus</name>
    <dbReference type="NCBI Taxonomy" id="568069"/>
    <lineage>
        <taxon>Eukaryota</taxon>
        <taxon>Metazoa</taxon>
        <taxon>Ecdysozoa</taxon>
        <taxon>Arthropoda</taxon>
        <taxon>Hexapoda</taxon>
        <taxon>Insecta</taxon>
        <taxon>Pterygota</taxon>
        <taxon>Neoptera</taxon>
        <taxon>Endopterygota</taxon>
        <taxon>Diptera</taxon>
        <taxon>Nematocera</taxon>
        <taxon>Chironomoidea</taxon>
        <taxon>Chironomidae</taxon>
        <taxon>Clunio</taxon>
    </lineage>
</organism>
<gene>
    <name evidence="2" type="ORF">CLUMA_CG004670</name>
</gene>
<sequence>MLKKTKLQRENIISALNKKYLSWHSLRPFVTFALMTTSFVVFFCVAAQLTTNGFQMKLR</sequence>
<protein>
    <submittedName>
        <fullName evidence="2">CLUMA_CG004670, isoform A</fullName>
    </submittedName>
</protein>
<name>A0A1J1HSK3_9DIPT</name>
<keyword evidence="1" id="KW-1133">Transmembrane helix</keyword>
<evidence type="ECO:0000313" key="3">
    <source>
        <dbReference type="Proteomes" id="UP000183832"/>
    </source>
</evidence>
<evidence type="ECO:0000313" key="2">
    <source>
        <dbReference type="EMBL" id="CRK90981.1"/>
    </source>
</evidence>
<evidence type="ECO:0000256" key="1">
    <source>
        <dbReference type="SAM" id="Phobius"/>
    </source>
</evidence>
<dbReference type="EMBL" id="CVRI01000020">
    <property type="protein sequence ID" value="CRK90981.1"/>
    <property type="molecule type" value="Genomic_DNA"/>
</dbReference>
<reference evidence="2 3" key="1">
    <citation type="submission" date="2015-04" db="EMBL/GenBank/DDBJ databases">
        <authorList>
            <person name="Syromyatnikov M.Y."/>
            <person name="Popov V.N."/>
        </authorList>
    </citation>
    <scope>NUCLEOTIDE SEQUENCE [LARGE SCALE GENOMIC DNA]</scope>
</reference>